<proteinExistence type="predicted"/>
<gene>
    <name evidence="1" type="ORF">OGAPHI_001506</name>
</gene>
<name>A0A9P8PD34_9ASCO</name>
<dbReference type="RefSeq" id="XP_046063648.1">
    <property type="nucleotide sequence ID" value="XM_046202275.1"/>
</dbReference>
<keyword evidence="2" id="KW-1185">Reference proteome</keyword>
<protein>
    <submittedName>
        <fullName evidence="1">Uncharacterized protein</fullName>
    </submittedName>
</protein>
<evidence type="ECO:0000313" key="1">
    <source>
        <dbReference type="EMBL" id="KAH3669385.1"/>
    </source>
</evidence>
<organism evidence="1 2">
    <name type="scientific">Ogataea philodendri</name>
    <dbReference type="NCBI Taxonomy" id="1378263"/>
    <lineage>
        <taxon>Eukaryota</taxon>
        <taxon>Fungi</taxon>
        <taxon>Dikarya</taxon>
        <taxon>Ascomycota</taxon>
        <taxon>Saccharomycotina</taxon>
        <taxon>Pichiomycetes</taxon>
        <taxon>Pichiales</taxon>
        <taxon>Pichiaceae</taxon>
        <taxon>Ogataea</taxon>
    </lineage>
</organism>
<sequence length="174" mass="20140">MESARIVLRKDLIDPKTDSSSTVGSVLRLSRSCSTFFQLASMTSKFRPGSSNGQHQNRWWVISLQDNSKDFSTNFKYVRLRNMNWYSIIWDFVIIKFNGNGTSTSKLKLNTEYWSIFVLVRTLALTWFSLASKVELSKFFNELKSEDANTLSELVVFALKIITSSSRRVYFDKE</sequence>
<dbReference type="GeneID" id="70233474"/>
<dbReference type="AlphaFoldDB" id="A0A9P8PD34"/>
<accession>A0A9P8PD34</accession>
<dbReference type="EMBL" id="JAEUBE010000137">
    <property type="protein sequence ID" value="KAH3669385.1"/>
    <property type="molecule type" value="Genomic_DNA"/>
</dbReference>
<comment type="caution">
    <text evidence="1">The sequence shown here is derived from an EMBL/GenBank/DDBJ whole genome shotgun (WGS) entry which is preliminary data.</text>
</comment>
<dbReference type="Proteomes" id="UP000769157">
    <property type="component" value="Unassembled WGS sequence"/>
</dbReference>
<evidence type="ECO:0000313" key="2">
    <source>
        <dbReference type="Proteomes" id="UP000769157"/>
    </source>
</evidence>
<reference evidence="1" key="2">
    <citation type="submission" date="2021-01" db="EMBL/GenBank/DDBJ databases">
        <authorList>
            <person name="Schikora-Tamarit M.A."/>
        </authorList>
    </citation>
    <scope>NUCLEOTIDE SEQUENCE</scope>
    <source>
        <strain evidence="1">CBS6075</strain>
    </source>
</reference>
<reference evidence="1" key="1">
    <citation type="journal article" date="2021" name="Open Biol.">
        <title>Shared evolutionary footprints suggest mitochondrial oxidative damage underlies multiple complex I losses in fungi.</title>
        <authorList>
            <person name="Schikora-Tamarit M.A."/>
            <person name="Marcet-Houben M."/>
            <person name="Nosek J."/>
            <person name="Gabaldon T."/>
        </authorList>
    </citation>
    <scope>NUCLEOTIDE SEQUENCE</scope>
    <source>
        <strain evidence="1">CBS6075</strain>
    </source>
</reference>